<dbReference type="SUPFAM" id="SSF50729">
    <property type="entry name" value="PH domain-like"/>
    <property type="match status" value="1"/>
</dbReference>
<evidence type="ECO:0000259" key="1">
    <source>
        <dbReference type="PROSITE" id="PS50003"/>
    </source>
</evidence>
<evidence type="ECO:0000313" key="3">
    <source>
        <dbReference type="Proteomes" id="UP000019132"/>
    </source>
</evidence>
<dbReference type="InterPro" id="IPR001849">
    <property type="entry name" value="PH_domain"/>
</dbReference>
<dbReference type="Proteomes" id="UP000019132">
    <property type="component" value="Unassembled WGS sequence"/>
</dbReference>
<dbReference type="GO" id="GO:0005525">
    <property type="term" value="F:GTP binding"/>
    <property type="evidence" value="ECO:0007669"/>
    <property type="project" value="InterPro"/>
</dbReference>
<dbReference type="PANTHER" id="PTHR10751">
    <property type="entry name" value="GUANYLATE BINDING PROTEIN"/>
    <property type="match status" value="1"/>
</dbReference>
<dbReference type="EnsemblProtists" id="PYU1_T005460">
    <property type="protein sequence ID" value="PYU1_T005460"/>
    <property type="gene ID" value="PYU1_G005449"/>
</dbReference>
<accession>K3WKG8</accession>
<dbReference type="OMA" id="DTIHNCC"/>
<reference evidence="2" key="3">
    <citation type="submission" date="2015-02" db="UniProtKB">
        <authorList>
            <consortium name="EnsemblProtists"/>
        </authorList>
    </citation>
    <scope>IDENTIFICATION</scope>
    <source>
        <strain evidence="2">DAOM BR144</strain>
    </source>
</reference>
<proteinExistence type="predicted"/>
<dbReference type="HOGENOM" id="CLU_018608_3_2_1"/>
<dbReference type="SMART" id="SM00233">
    <property type="entry name" value="PH"/>
    <property type="match status" value="1"/>
</dbReference>
<dbReference type="Gene3D" id="3.40.50.300">
    <property type="entry name" value="P-loop containing nucleotide triphosphate hydrolases"/>
    <property type="match status" value="1"/>
</dbReference>
<dbReference type="eggNOG" id="KOG2037">
    <property type="taxonomic scope" value="Eukaryota"/>
</dbReference>
<dbReference type="GO" id="GO:0003924">
    <property type="term" value="F:GTPase activity"/>
    <property type="evidence" value="ECO:0007669"/>
    <property type="project" value="InterPro"/>
</dbReference>
<dbReference type="InterPro" id="IPR015894">
    <property type="entry name" value="Guanylate-bd_N"/>
</dbReference>
<dbReference type="Gene3D" id="2.30.29.30">
    <property type="entry name" value="Pleckstrin-homology domain (PH domain)/Phosphotyrosine-binding domain (PTB)"/>
    <property type="match status" value="1"/>
</dbReference>
<dbReference type="Pfam" id="PF00169">
    <property type="entry name" value="PH"/>
    <property type="match status" value="1"/>
</dbReference>
<dbReference type="AlphaFoldDB" id="K3WKG8"/>
<reference evidence="3" key="2">
    <citation type="submission" date="2010-04" db="EMBL/GenBank/DDBJ databases">
        <authorList>
            <person name="Buell R."/>
            <person name="Hamilton J."/>
            <person name="Hostetler J."/>
        </authorList>
    </citation>
    <scope>NUCLEOTIDE SEQUENCE [LARGE SCALE GENOMIC DNA]</scope>
    <source>
        <strain evidence="3">DAOM:BR144</strain>
    </source>
</reference>
<reference evidence="3" key="1">
    <citation type="journal article" date="2010" name="Genome Biol.">
        <title>Genome sequence of the necrotrophic plant pathogen Pythium ultimum reveals original pathogenicity mechanisms and effector repertoire.</title>
        <authorList>
            <person name="Levesque C.A."/>
            <person name="Brouwer H."/>
            <person name="Cano L."/>
            <person name="Hamilton J.P."/>
            <person name="Holt C."/>
            <person name="Huitema E."/>
            <person name="Raffaele S."/>
            <person name="Robideau G.P."/>
            <person name="Thines M."/>
            <person name="Win J."/>
            <person name="Zerillo M.M."/>
            <person name="Beakes G.W."/>
            <person name="Boore J.L."/>
            <person name="Busam D."/>
            <person name="Dumas B."/>
            <person name="Ferriera S."/>
            <person name="Fuerstenberg S.I."/>
            <person name="Gachon C.M."/>
            <person name="Gaulin E."/>
            <person name="Govers F."/>
            <person name="Grenville-Briggs L."/>
            <person name="Horner N."/>
            <person name="Hostetler J."/>
            <person name="Jiang R.H."/>
            <person name="Johnson J."/>
            <person name="Krajaejun T."/>
            <person name="Lin H."/>
            <person name="Meijer H.J."/>
            <person name="Moore B."/>
            <person name="Morris P."/>
            <person name="Phuntmart V."/>
            <person name="Puiu D."/>
            <person name="Shetty J."/>
            <person name="Stajich J.E."/>
            <person name="Tripathy S."/>
            <person name="Wawra S."/>
            <person name="van West P."/>
            <person name="Whitty B.R."/>
            <person name="Coutinho P.M."/>
            <person name="Henrissat B."/>
            <person name="Martin F."/>
            <person name="Thomas P.D."/>
            <person name="Tyler B.M."/>
            <person name="De Vries R.P."/>
            <person name="Kamoun S."/>
            <person name="Yandell M."/>
            <person name="Tisserat N."/>
            <person name="Buell C.R."/>
        </authorList>
    </citation>
    <scope>NUCLEOTIDE SEQUENCE</scope>
    <source>
        <strain evidence="3">DAOM:BR144</strain>
    </source>
</reference>
<organism evidence="2 3">
    <name type="scientific">Globisporangium ultimum (strain ATCC 200006 / CBS 805.95 / DAOM BR144)</name>
    <name type="common">Pythium ultimum</name>
    <dbReference type="NCBI Taxonomy" id="431595"/>
    <lineage>
        <taxon>Eukaryota</taxon>
        <taxon>Sar</taxon>
        <taxon>Stramenopiles</taxon>
        <taxon>Oomycota</taxon>
        <taxon>Peronosporomycetes</taxon>
        <taxon>Pythiales</taxon>
        <taxon>Pythiaceae</taxon>
        <taxon>Globisporangium</taxon>
    </lineage>
</organism>
<dbReference type="VEuPathDB" id="FungiDB:PYU1_G005449"/>
<keyword evidence="3" id="KW-1185">Reference proteome</keyword>
<feature type="domain" description="PH" evidence="1">
    <location>
        <begin position="631"/>
        <end position="763"/>
    </location>
</feature>
<name>K3WKG8_GLOUD</name>
<sequence>MRPSSRSVVRVGSIVRGKSFNGMGRPSITELPENGRLLFAGRLLRTDEAATEIQIQQTAISFLQRLADPLCVVSVHGAKGSGKSTSVRSLLASGEDENEVNPMDWIPEGETEDVWMYVKRVDFPNAKYLVVLDRPGFGSNAQVDTLVYSILAGLSSVVVHHVNGELSPEAIEKFAFLAKPTDQSDDAQPKYSFPQQPKLMWLMQNVTTSDLKDRVGEKKQTMQEVEQTYLRNAFSSLDPASSGAQFYDLFYSVFPDQSCFPIPAASDKSAYDKRIDKLSRTLIESGRNRYIKGVLLNGPLFSSILVSMLAHRPNVFQAFRGKIWKDTIHNCCLNVVESAIKVYKARMADQLESIVDMTDMDGYAPVISAPREALPPVELPCESNILHGIHSAAKRFAKANLQTMPVRSGKLSSLLRKLFKDLVESLYLKIQEENNRISSDLCKSLLTELHKEMSEQADRHLMIRPEDEDAYSFQVTEFKRFFHHYQAHLYDLIGSYTDRAQGSRKKEELTIFLQHTIRPELAELTERLEKIRHHDIEQIEAKSEKACEESAQNQRMFQTEAMNAQTDVNKKLVEVAKLQALRKEALDGAIQNVDIMHEMATTQKDLLEEAAFVSMQLPSERVIEATQETEVMELQGYLIKQGGGGNAFNPLGRHNWKQRYFILIGPSLAYAKTKDDYERGRIIKELDLTGCRVEPSKDAGEGFHIIPPEVSKGPHVFNLQKGFFAKNRKKRSSHADSHRVFKLRAQTIEERDTWIDKLRQSSGVYY</sequence>
<dbReference type="InParanoid" id="K3WKG8"/>
<dbReference type="InterPro" id="IPR027417">
    <property type="entry name" value="P-loop_NTPase"/>
</dbReference>
<evidence type="ECO:0000313" key="2">
    <source>
        <dbReference type="EnsemblProtists" id="PYU1_T005460"/>
    </source>
</evidence>
<dbReference type="Pfam" id="PF02263">
    <property type="entry name" value="GBP"/>
    <property type="match status" value="1"/>
</dbReference>
<dbReference type="SUPFAM" id="SSF52540">
    <property type="entry name" value="P-loop containing nucleoside triphosphate hydrolases"/>
    <property type="match status" value="1"/>
</dbReference>
<protein>
    <recommendedName>
        <fullName evidence="1">PH domain-containing protein</fullName>
    </recommendedName>
</protein>
<dbReference type="EMBL" id="GL376633">
    <property type="status" value="NOT_ANNOTATED_CDS"/>
    <property type="molecule type" value="Genomic_DNA"/>
</dbReference>
<dbReference type="PROSITE" id="PS50003">
    <property type="entry name" value="PH_DOMAIN"/>
    <property type="match status" value="1"/>
</dbReference>
<dbReference type="InterPro" id="IPR011993">
    <property type="entry name" value="PH-like_dom_sf"/>
</dbReference>